<organism evidence="1 2">
    <name type="scientific">Pestalotiopsis fici (strain W106-1 / CGMCC3.15140)</name>
    <dbReference type="NCBI Taxonomy" id="1229662"/>
    <lineage>
        <taxon>Eukaryota</taxon>
        <taxon>Fungi</taxon>
        <taxon>Dikarya</taxon>
        <taxon>Ascomycota</taxon>
        <taxon>Pezizomycotina</taxon>
        <taxon>Sordariomycetes</taxon>
        <taxon>Xylariomycetidae</taxon>
        <taxon>Amphisphaeriales</taxon>
        <taxon>Sporocadaceae</taxon>
        <taxon>Pestalotiopsis</taxon>
    </lineage>
</organism>
<protein>
    <recommendedName>
        <fullName evidence="3">SGNH hydrolase-type esterase domain-containing protein</fullName>
    </recommendedName>
</protein>
<dbReference type="InterPro" id="IPR045136">
    <property type="entry name" value="Iah1-like"/>
</dbReference>
<keyword evidence="2" id="KW-1185">Reference proteome</keyword>
<dbReference type="SUPFAM" id="SSF52266">
    <property type="entry name" value="SGNH hydrolase"/>
    <property type="match status" value="1"/>
</dbReference>
<evidence type="ECO:0000313" key="1">
    <source>
        <dbReference type="EMBL" id="ETS83936.1"/>
    </source>
</evidence>
<dbReference type="PANTHER" id="PTHR14209">
    <property type="entry name" value="ISOAMYL ACETATE-HYDROLYZING ESTERASE 1"/>
    <property type="match status" value="1"/>
</dbReference>
<dbReference type="Proteomes" id="UP000030651">
    <property type="component" value="Unassembled WGS sequence"/>
</dbReference>
<gene>
    <name evidence="1" type="ORF">PFICI_05812</name>
</gene>
<dbReference type="RefSeq" id="XP_007832584.1">
    <property type="nucleotide sequence ID" value="XM_007834393.1"/>
</dbReference>
<dbReference type="OrthoDB" id="671439at2759"/>
<name>W3XFE4_PESFW</name>
<dbReference type="STRING" id="1229662.W3XFE4"/>
<evidence type="ECO:0008006" key="3">
    <source>
        <dbReference type="Google" id="ProtNLM"/>
    </source>
</evidence>
<evidence type="ECO:0000313" key="2">
    <source>
        <dbReference type="Proteomes" id="UP000030651"/>
    </source>
</evidence>
<proteinExistence type="predicted"/>
<dbReference type="OMA" id="NIDWANS"/>
<sequence length="121" mass="13309">MHVPLEQYTANLKTILSHPALAAQRDCRIVLITPPPIDEHQHDIKDRNAGYPALTRRSLVAREYAEACRRVGEASSPGVAVLDLWSVLMERAGWNAGDDVLAGSLEAPKNIMLDRLLSDGK</sequence>
<dbReference type="HOGENOM" id="CLU_2038861_0_0_1"/>
<accession>W3XFE4</accession>
<dbReference type="EMBL" id="KI912111">
    <property type="protein sequence ID" value="ETS83936.1"/>
    <property type="molecule type" value="Genomic_DNA"/>
</dbReference>
<dbReference type="AlphaFoldDB" id="W3XFE4"/>
<dbReference type="KEGG" id="pfy:PFICI_05812"/>
<dbReference type="Gene3D" id="3.40.50.1110">
    <property type="entry name" value="SGNH hydrolase"/>
    <property type="match status" value="1"/>
</dbReference>
<dbReference type="GeneID" id="19270825"/>
<dbReference type="InterPro" id="IPR036514">
    <property type="entry name" value="SGNH_hydro_sf"/>
</dbReference>
<dbReference type="InParanoid" id="W3XFE4"/>
<reference evidence="2" key="1">
    <citation type="journal article" date="2015" name="BMC Genomics">
        <title>Genomic and transcriptomic analysis of the endophytic fungus Pestalotiopsis fici reveals its lifestyle and high potential for synthesis of natural products.</title>
        <authorList>
            <person name="Wang X."/>
            <person name="Zhang X."/>
            <person name="Liu L."/>
            <person name="Xiang M."/>
            <person name="Wang W."/>
            <person name="Sun X."/>
            <person name="Che Y."/>
            <person name="Guo L."/>
            <person name="Liu G."/>
            <person name="Guo L."/>
            <person name="Wang C."/>
            <person name="Yin W.B."/>
            <person name="Stadler M."/>
            <person name="Zhang X."/>
            <person name="Liu X."/>
        </authorList>
    </citation>
    <scope>NUCLEOTIDE SEQUENCE [LARGE SCALE GENOMIC DNA]</scope>
    <source>
        <strain evidence="2">W106-1 / CGMCC3.15140</strain>
    </source>
</reference>
<dbReference type="PANTHER" id="PTHR14209:SF19">
    <property type="entry name" value="ISOAMYL ACETATE-HYDROLYZING ESTERASE 1 HOMOLOG"/>
    <property type="match status" value="1"/>
</dbReference>